<dbReference type="EMBL" id="MU794970">
    <property type="protein sequence ID" value="KAJ3814361.1"/>
    <property type="molecule type" value="Genomic_DNA"/>
</dbReference>
<protein>
    <submittedName>
        <fullName evidence="1">MFS general substrate transporter</fullName>
    </submittedName>
</protein>
<reference evidence="1" key="1">
    <citation type="submission" date="2022-09" db="EMBL/GenBank/DDBJ databases">
        <title>A Global Phylogenomic Analysis of the Shiitake Genus Lentinula.</title>
        <authorList>
            <consortium name="DOE Joint Genome Institute"/>
            <person name="Sierra-Patev S."/>
            <person name="Min B."/>
            <person name="Naranjo-Ortiz M."/>
            <person name="Looney B."/>
            <person name="Konkel Z."/>
            <person name="Slot J.C."/>
            <person name="Sakamoto Y."/>
            <person name="Steenwyk J.L."/>
            <person name="Rokas A."/>
            <person name="Carro J."/>
            <person name="Camarero S."/>
            <person name="Ferreira P."/>
            <person name="Molpeceres G."/>
            <person name="Ruiz-Duenas F.J."/>
            <person name="Serrano A."/>
            <person name="Henrissat B."/>
            <person name="Drula E."/>
            <person name="Hughes K.W."/>
            <person name="Mata J.L."/>
            <person name="Ishikawa N.K."/>
            <person name="Vargas-Isla R."/>
            <person name="Ushijima S."/>
            <person name="Smith C.A."/>
            <person name="Ahrendt S."/>
            <person name="Andreopoulos W."/>
            <person name="He G."/>
            <person name="Labutti K."/>
            <person name="Lipzen A."/>
            <person name="Ng V."/>
            <person name="Riley R."/>
            <person name="Sandor L."/>
            <person name="Barry K."/>
            <person name="Martinez A.T."/>
            <person name="Xiao Y."/>
            <person name="Gibbons J.G."/>
            <person name="Terashima K."/>
            <person name="Grigoriev I.V."/>
            <person name="Hibbett D.S."/>
        </authorList>
    </citation>
    <scope>NUCLEOTIDE SEQUENCE</scope>
    <source>
        <strain evidence="1">TMI1499</strain>
    </source>
</reference>
<evidence type="ECO:0000313" key="2">
    <source>
        <dbReference type="Proteomes" id="UP001163835"/>
    </source>
</evidence>
<accession>A0ACC1UB91</accession>
<comment type="caution">
    <text evidence="1">The sequence shown here is derived from an EMBL/GenBank/DDBJ whole genome shotgun (WGS) entry which is preliminary data.</text>
</comment>
<evidence type="ECO:0000313" key="1">
    <source>
        <dbReference type="EMBL" id="KAJ3814361.1"/>
    </source>
</evidence>
<name>A0ACC1UB91_9AGAR</name>
<organism evidence="1 2">
    <name type="scientific">Lentinula aff. lateritia</name>
    <dbReference type="NCBI Taxonomy" id="2804960"/>
    <lineage>
        <taxon>Eukaryota</taxon>
        <taxon>Fungi</taxon>
        <taxon>Dikarya</taxon>
        <taxon>Basidiomycota</taxon>
        <taxon>Agaricomycotina</taxon>
        <taxon>Agaricomycetes</taxon>
        <taxon>Agaricomycetidae</taxon>
        <taxon>Agaricales</taxon>
        <taxon>Marasmiineae</taxon>
        <taxon>Omphalotaceae</taxon>
        <taxon>Lentinula</taxon>
    </lineage>
</organism>
<proteinExistence type="predicted"/>
<keyword evidence="2" id="KW-1185">Reference proteome</keyword>
<sequence length="528" mass="58124">MDLTNLVELEDDKDDNHEYIENAGLKGVVKLKVDQHGVPLSPQPSDDPEDPLNWSGLYRTFILLQVSILSALGSYNTAIINPAYNELSAEFGVSIVTASYQTTVTIAVNGLGPFLFIPFAHVYGRRPVYLVTTLIGVLSALGCAYVHNFGQLVGLRVLNGIFPVGTALGVATANDLFCLHERGRALGVYTVLSTTGAHLAPIPGGLIGQYLGWQWIFKFAAITNGFCLLFTFFFLPETLYIRDQTAGAVENSRPSSKNFFSRYLARMNMGKRFPGRRLRLSDFFWPYIKMIRYVRLSVIDGVILLWILSSKPSVVFPAIYFGTQYGLGSTLPAVTVSHIFAQEFAWDTLQIGLAYGTALLIGAFLGETAGGWVVDSIMNRARRKALTGPSAPSEIRLKAIWTGEIIVPIGLLWYGFSIQFGAPWIVPILGMGVACFGVQCITTVMYTYSADCHLTKSAEVAQVFNFVRQEIGMTFAFYAIVLGEALGGYHLLFIFFACVGSILAFIPILVLMWKGEAIRAAERRIFID</sequence>
<gene>
    <name evidence="1" type="ORF">F5876DRAFT_73036</name>
</gene>
<dbReference type="Proteomes" id="UP001163835">
    <property type="component" value="Unassembled WGS sequence"/>
</dbReference>